<dbReference type="GO" id="GO:0051156">
    <property type="term" value="P:glucose 6-phosphate metabolic process"/>
    <property type="evidence" value="ECO:0007669"/>
    <property type="project" value="TreeGrafter"/>
</dbReference>
<proteinExistence type="inferred from homology"/>
<dbReference type="PROSITE" id="PS00765">
    <property type="entry name" value="P_GLUCOSE_ISOMERASE_1"/>
    <property type="match status" value="1"/>
</dbReference>
<dbReference type="KEGG" id="fer:FNB15_01710"/>
<dbReference type="Gene3D" id="1.10.1390.10">
    <property type="match status" value="1"/>
</dbReference>
<dbReference type="InterPro" id="IPR018189">
    <property type="entry name" value="Phosphoglucose_isomerase_CS"/>
</dbReference>
<dbReference type="GO" id="GO:0097367">
    <property type="term" value="F:carbohydrate derivative binding"/>
    <property type="evidence" value="ECO:0007669"/>
    <property type="project" value="InterPro"/>
</dbReference>
<name>A0A516GX07_9PROT</name>
<organism evidence="9 10">
    <name type="scientific">Ferrovibrio terrae</name>
    <dbReference type="NCBI Taxonomy" id="2594003"/>
    <lineage>
        <taxon>Bacteria</taxon>
        <taxon>Pseudomonadati</taxon>
        <taxon>Pseudomonadota</taxon>
        <taxon>Alphaproteobacteria</taxon>
        <taxon>Rhodospirillales</taxon>
        <taxon>Rhodospirillaceae</taxon>
        <taxon>Ferrovibrio</taxon>
    </lineage>
</organism>
<protein>
    <recommendedName>
        <fullName evidence="7">Glucose-6-phosphate isomerase</fullName>
        <shortName evidence="7">GPI</shortName>
        <ecNumber evidence="7">5.3.1.9</ecNumber>
    </recommendedName>
    <alternativeName>
        <fullName evidence="7">Phosphoglucose isomerase</fullName>
        <shortName evidence="7">PGI</shortName>
    </alternativeName>
    <alternativeName>
        <fullName evidence="7">Phosphohexose isomerase</fullName>
        <shortName evidence="7">PHI</shortName>
    </alternativeName>
</protein>
<dbReference type="CDD" id="cd05016">
    <property type="entry name" value="SIS_PGI_2"/>
    <property type="match status" value="1"/>
</dbReference>
<dbReference type="Gene3D" id="3.40.50.10490">
    <property type="entry name" value="Glucose-6-phosphate isomerase like protein, domain 1"/>
    <property type="match status" value="2"/>
</dbReference>
<dbReference type="HAMAP" id="MF_00473">
    <property type="entry name" value="G6P_isomerase"/>
    <property type="match status" value="1"/>
</dbReference>
<evidence type="ECO:0000256" key="1">
    <source>
        <dbReference type="ARBA" id="ARBA00004926"/>
    </source>
</evidence>
<dbReference type="PRINTS" id="PR00662">
    <property type="entry name" value="G6PISOMERASE"/>
</dbReference>
<evidence type="ECO:0000313" key="9">
    <source>
        <dbReference type="EMBL" id="QDO96071.1"/>
    </source>
</evidence>
<keyword evidence="10" id="KW-1185">Reference proteome</keyword>
<reference evidence="9 10" key="1">
    <citation type="submission" date="2019-07" db="EMBL/GenBank/DDBJ databases">
        <title>Genome sequencing for Ferrovibrio sp. K5.</title>
        <authorList>
            <person name="Park S.-J."/>
        </authorList>
    </citation>
    <scope>NUCLEOTIDE SEQUENCE [LARGE SCALE GENOMIC DNA]</scope>
    <source>
        <strain evidence="9 10">K5</strain>
    </source>
</reference>
<comment type="subcellular location">
    <subcellularLocation>
        <location evidence="7">Cytoplasm</location>
    </subcellularLocation>
</comment>
<evidence type="ECO:0000256" key="6">
    <source>
        <dbReference type="ARBA" id="ARBA00029321"/>
    </source>
</evidence>
<dbReference type="InterPro" id="IPR035476">
    <property type="entry name" value="SIS_PGI_1"/>
</dbReference>
<comment type="pathway">
    <text evidence="1 7 8">Carbohydrate degradation; glycolysis; D-glyceraldehyde 3-phosphate and glycerone phosphate from D-glucose: step 2/4.</text>
</comment>
<dbReference type="AlphaFoldDB" id="A0A516GX07"/>
<dbReference type="Proteomes" id="UP000317496">
    <property type="component" value="Chromosome"/>
</dbReference>
<comment type="function">
    <text evidence="7">Catalyzes the reversible isomerization of glucose-6-phosphate to fructose-6-phosphate.</text>
</comment>
<dbReference type="EC" id="5.3.1.9" evidence="7"/>
<gene>
    <name evidence="7" type="primary">pgi</name>
    <name evidence="9" type="ORF">FNB15_01710</name>
</gene>
<evidence type="ECO:0000256" key="2">
    <source>
        <dbReference type="ARBA" id="ARBA00006604"/>
    </source>
</evidence>
<dbReference type="PROSITE" id="PS00174">
    <property type="entry name" value="P_GLUCOSE_ISOMERASE_2"/>
    <property type="match status" value="1"/>
</dbReference>
<dbReference type="NCBIfam" id="NF001211">
    <property type="entry name" value="PRK00179.1"/>
    <property type="match status" value="1"/>
</dbReference>
<comment type="similarity">
    <text evidence="2 7 8">Belongs to the GPI family.</text>
</comment>
<dbReference type="GO" id="GO:0006096">
    <property type="term" value="P:glycolytic process"/>
    <property type="evidence" value="ECO:0007669"/>
    <property type="project" value="UniProtKB-UniRule"/>
</dbReference>
<dbReference type="InterPro" id="IPR023096">
    <property type="entry name" value="G6P_Isomerase_C"/>
</dbReference>
<keyword evidence="5 7" id="KW-0413">Isomerase</keyword>
<dbReference type="GO" id="GO:0006094">
    <property type="term" value="P:gluconeogenesis"/>
    <property type="evidence" value="ECO:0007669"/>
    <property type="project" value="UniProtKB-UniRule"/>
</dbReference>
<dbReference type="OrthoDB" id="140919at2"/>
<dbReference type="InterPro" id="IPR035482">
    <property type="entry name" value="SIS_PGI_2"/>
</dbReference>
<feature type="active site" evidence="7">
    <location>
        <position position="388"/>
    </location>
</feature>
<keyword evidence="7" id="KW-0963">Cytoplasm</keyword>
<evidence type="ECO:0000256" key="3">
    <source>
        <dbReference type="ARBA" id="ARBA00022432"/>
    </source>
</evidence>
<accession>A0A516GX07</accession>
<sequence length="552" mass="60669">MSLPPPIDQTSAWRALAAHASATRTRQLRDLFAADDKRFETFSFRCGNMLLDLSRQRMDGETLDLLLDLARTADVEAWRDRMLTGEPINTTENRAALHTALRLPANASLLLGNTDIAALVHDELKRMGEIIAALRDGTWRGITEKQFKSVVAMGIGGSDLGPRMALEALTADKLPDIDIHFVSNVDGADIARALQKCDAETTLFVVASKTFTTQETMANAETARAWLQEKLGPGIIDWPRHFMGLSANTTVPGKFGIRPEQVLQFWDWVGGRYSLWSAIGFPIALGIGMDKFRLMLDGAHAMDHHFRTAPLNENLPVLMALAGIWNVNFLNFPALAVLPYDQGLSKLAPYLQQADMESNGKGVDRWGRPLGFQTGPIVFGEPGTNGQHAFYQLLHQGPQTIPADFIVPLQSRYPQGKHHEMLLANAFAQAEALMRGKTRAEAEAELRADGADDAKVAALAAHKVFSGNRPSTTLLLPQVDPYHLGMLIALYEHKIFVQGIVWGVNSFDQWGVELGKQLAKPILEELIDPSLQHAHDSATAGMIALARSQPRS</sequence>
<comment type="pathway">
    <text evidence="7">Carbohydrate biosynthesis; gluconeogenesis.</text>
</comment>
<dbReference type="InterPro" id="IPR001672">
    <property type="entry name" value="G6P_Isomerase"/>
</dbReference>
<dbReference type="SUPFAM" id="SSF53697">
    <property type="entry name" value="SIS domain"/>
    <property type="match status" value="1"/>
</dbReference>
<dbReference type="PROSITE" id="PS51463">
    <property type="entry name" value="P_GLUCOSE_ISOMERASE_3"/>
    <property type="match status" value="1"/>
</dbReference>
<evidence type="ECO:0000256" key="8">
    <source>
        <dbReference type="RuleBase" id="RU000612"/>
    </source>
</evidence>
<evidence type="ECO:0000256" key="7">
    <source>
        <dbReference type="HAMAP-Rule" id="MF_00473"/>
    </source>
</evidence>
<dbReference type="InterPro" id="IPR046348">
    <property type="entry name" value="SIS_dom_sf"/>
</dbReference>
<dbReference type="GO" id="GO:0004347">
    <property type="term" value="F:glucose-6-phosphate isomerase activity"/>
    <property type="evidence" value="ECO:0007669"/>
    <property type="project" value="UniProtKB-UniRule"/>
</dbReference>
<dbReference type="CDD" id="cd05015">
    <property type="entry name" value="SIS_PGI_1"/>
    <property type="match status" value="1"/>
</dbReference>
<evidence type="ECO:0000313" key="10">
    <source>
        <dbReference type="Proteomes" id="UP000317496"/>
    </source>
</evidence>
<comment type="catalytic activity">
    <reaction evidence="6 7 8">
        <text>alpha-D-glucose 6-phosphate = beta-D-fructose 6-phosphate</text>
        <dbReference type="Rhea" id="RHEA:11816"/>
        <dbReference type="ChEBI" id="CHEBI:57634"/>
        <dbReference type="ChEBI" id="CHEBI:58225"/>
        <dbReference type="EC" id="5.3.1.9"/>
    </reaction>
</comment>
<feature type="active site" evidence="7">
    <location>
        <position position="516"/>
    </location>
</feature>
<dbReference type="GO" id="GO:0048029">
    <property type="term" value="F:monosaccharide binding"/>
    <property type="evidence" value="ECO:0007669"/>
    <property type="project" value="TreeGrafter"/>
</dbReference>
<dbReference type="UniPathway" id="UPA00138"/>
<dbReference type="EMBL" id="CP041636">
    <property type="protein sequence ID" value="QDO96071.1"/>
    <property type="molecule type" value="Genomic_DNA"/>
</dbReference>
<evidence type="ECO:0000256" key="5">
    <source>
        <dbReference type="ARBA" id="ARBA00023235"/>
    </source>
</evidence>
<keyword evidence="3 7" id="KW-0312">Gluconeogenesis</keyword>
<keyword evidence="4 7" id="KW-0324">Glycolysis</keyword>
<evidence type="ECO:0000256" key="4">
    <source>
        <dbReference type="ARBA" id="ARBA00023152"/>
    </source>
</evidence>
<dbReference type="GO" id="GO:0005829">
    <property type="term" value="C:cytosol"/>
    <property type="evidence" value="ECO:0007669"/>
    <property type="project" value="TreeGrafter"/>
</dbReference>
<dbReference type="Pfam" id="PF00342">
    <property type="entry name" value="PGI"/>
    <property type="match status" value="1"/>
</dbReference>
<dbReference type="UniPathway" id="UPA00109">
    <property type="reaction ID" value="UER00181"/>
</dbReference>
<dbReference type="PANTHER" id="PTHR11469:SF1">
    <property type="entry name" value="GLUCOSE-6-PHOSPHATE ISOMERASE"/>
    <property type="match status" value="1"/>
</dbReference>
<dbReference type="PANTHER" id="PTHR11469">
    <property type="entry name" value="GLUCOSE-6-PHOSPHATE ISOMERASE"/>
    <property type="match status" value="1"/>
</dbReference>
<feature type="active site" description="Proton donor" evidence="7">
    <location>
        <position position="357"/>
    </location>
</feature>